<dbReference type="EMBL" id="JADOXO010000002">
    <property type="protein sequence ID" value="KAF9821871.1"/>
    <property type="molecule type" value="Genomic_DNA"/>
</dbReference>
<dbReference type="Proteomes" id="UP000639403">
    <property type="component" value="Unassembled WGS sequence"/>
</dbReference>
<evidence type="ECO:0000256" key="2">
    <source>
        <dbReference type="ARBA" id="ARBA00022771"/>
    </source>
</evidence>
<evidence type="ECO:0000256" key="1">
    <source>
        <dbReference type="ARBA" id="ARBA00022723"/>
    </source>
</evidence>
<keyword evidence="1" id="KW-0479">Metal-binding</keyword>
<dbReference type="GO" id="GO:0008270">
    <property type="term" value="F:zinc ion binding"/>
    <property type="evidence" value="ECO:0007669"/>
    <property type="project" value="UniProtKB-KW"/>
</dbReference>
<evidence type="ECO:0000256" key="3">
    <source>
        <dbReference type="ARBA" id="ARBA00022786"/>
    </source>
</evidence>
<keyword evidence="3" id="KW-0833">Ubl conjugation pathway</keyword>
<keyword evidence="4" id="KW-0862">Zinc</keyword>
<dbReference type="AlphaFoldDB" id="A0A8H7PC32"/>
<accession>A0A8H7PC32</accession>
<evidence type="ECO:0000313" key="6">
    <source>
        <dbReference type="EMBL" id="KAF9821871.1"/>
    </source>
</evidence>
<dbReference type="PANTHER" id="PTHR11685">
    <property type="entry name" value="RBR FAMILY RING FINGER AND IBR DOMAIN-CONTAINING"/>
    <property type="match status" value="1"/>
</dbReference>
<reference evidence="6" key="1">
    <citation type="submission" date="2020-11" db="EMBL/GenBank/DDBJ databases">
        <authorList>
            <person name="Koelle M."/>
            <person name="Horta M.A.C."/>
            <person name="Nowrousian M."/>
            <person name="Ohm R.A."/>
            <person name="Benz P."/>
            <person name="Pilgard A."/>
        </authorList>
    </citation>
    <scope>NUCLEOTIDE SEQUENCE</scope>
    <source>
        <strain evidence="6">FPRL280</strain>
    </source>
</reference>
<proteinExistence type="predicted"/>
<gene>
    <name evidence="6" type="ORF">IEO21_00301</name>
</gene>
<evidence type="ECO:0000259" key="5">
    <source>
        <dbReference type="Pfam" id="PF01485"/>
    </source>
</evidence>
<sequence>MAKENGWQRCPGCHHLVELTHGCYHMQCMCKKQFCYVCGVTWKECACPQFAEERLYAAERV</sequence>
<dbReference type="SUPFAM" id="SSF57850">
    <property type="entry name" value="RING/U-box"/>
    <property type="match status" value="1"/>
</dbReference>
<protein>
    <recommendedName>
        <fullName evidence="5">IBR domain-containing protein</fullName>
    </recommendedName>
</protein>
<evidence type="ECO:0000256" key="4">
    <source>
        <dbReference type="ARBA" id="ARBA00022833"/>
    </source>
</evidence>
<organism evidence="6 7">
    <name type="scientific">Rhodonia placenta</name>
    <dbReference type="NCBI Taxonomy" id="104341"/>
    <lineage>
        <taxon>Eukaryota</taxon>
        <taxon>Fungi</taxon>
        <taxon>Dikarya</taxon>
        <taxon>Basidiomycota</taxon>
        <taxon>Agaricomycotina</taxon>
        <taxon>Agaricomycetes</taxon>
        <taxon>Polyporales</taxon>
        <taxon>Adustoporiaceae</taxon>
        <taxon>Rhodonia</taxon>
    </lineage>
</organism>
<dbReference type="GO" id="GO:0016567">
    <property type="term" value="P:protein ubiquitination"/>
    <property type="evidence" value="ECO:0007669"/>
    <property type="project" value="InterPro"/>
</dbReference>
<evidence type="ECO:0000313" key="7">
    <source>
        <dbReference type="Proteomes" id="UP000639403"/>
    </source>
</evidence>
<dbReference type="InterPro" id="IPR002867">
    <property type="entry name" value="IBR_dom"/>
</dbReference>
<dbReference type="Pfam" id="PF01485">
    <property type="entry name" value="IBR"/>
    <property type="match status" value="1"/>
</dbReference>
<dbReference type="InterPro" id="IPR031127">
    <property type="entry name" value="E3_UB_ligase_RBR"/>
</dbReference>
<comment type="caution">
    <text evidence="6">The sequence shown here is derived from an EMBL/GenBank/DDBJ whole genome shotgun (WGS) entry which is preliminary data.</text>
</comment>
<dbReference type="CDD" id="cd22584">
    <property type="entry name" value="Rcat_RBR_unk"/>
    <property type="match status" value="1"/>
</dbReference>
<reference evidence="6" key="2">
    <citation type="journal article" name="Front. Microbiol.">
        <title>Degradative Capacity of Two Strains of Rhodonia placenta: From Phenotype to Genotype.</title>
        <authorList>
            <person name="Kolle M."/>
            <person name="Horta M.A.C."/>
            <person name="Nowrousian M."/>
            <person name="Ohm R.A."/>
            <person name="Benz J.P."/>
            <person name="Pilgard A."/>
        </authorList>
    </citation>
    <scope>NUCLEOTIDE SEQUENCE</scope>
    <source>
        <strain evidence="6">FPRL280</strain>
    </source>
</reference>
<dbReference type="Gene3D" id="1.20.120.1750">
    <property type="match status" value="1"/>
</dbReference>
<dbReference type="GO" id="GO:0004842">
    <property type="term" value="F:ubiquitin-protein transferase activity"/>
    <property type="evidence" value="ECO:0007669"/>
    <property type="project" value="InterPro"/>
</dbReference>
<name>A0A8H7PC32_9APHY</name>
<keyword evidence="2" id="KW-0863">Zinc-finger</keyword>
<feature type="domain" description="IBR" evidence="5">
    <location>
        <begin position="4"/>
        <end position="47"/>
    </location>
</feature>